<dbReference type="InterPro" id="IPR003697">
    <property type="entry name" value="Maf-like"/>
</dbReference>
<keyword evidence="4" id="KW-0963">Cytoplasm</keyword>
<dbReference type="Proteomes" id="UP000242683">
    <property type="component" value="Unassembled WGS sequence"/>
</dbReference>
<comment type="subcellular location">
    <subcellularLocation>
        <location evidence="4">Cytoplasm</location>
    </subcellularLocation>
</comment>
<comment type="function">
    <text evidence="4">Nucleoside triphosphate pyrophosphatase. May have a dual role in cell division arrest and in preventing the incorporation of modified nucleotides into cellular nucleic acids.</text>
</comment>
<keyword evidence="3 4" id="KW-0546">Nucleotide metabolism</keyword>
<reference evidence="6" key="1">
    <citation type="submission" date="2014-06" db="EMBL/GenBank/DDBJ databases">
        <authorList>
            <person name="Winans N.J."/>
            <person name="Newell P.D."/>
            <person name="Douglas A.E."/>
        </authorList>
    </citation>
    <scope>NUCLEOTIDE SEQUENCE [LARGE SCALE GENOMIC DNA]</scope>
    <source>
        <strain evidence="6">DsW_057</strain>
    </source>
</reference>
<comment type="caution">
    <text evidence="4">Lacks conserved residue(s) required for the propagation of feature annotation.</text>
</comment>
<accession>A0A1Y3G6G2</accession>
<keyword evidence="2 4" id="KW-0378">Hydrolase</keyword>
<dbReference type="RefSeq" id="WP_078528163.1">
    <property type="nucleotide sequence ID" value="NZ_JOPG01000011.1"/>
</dbReference>
<evidence type="ECO:0000313" key="5">
    <source>
        <dbReference type="EMBL" id="OUJ06399.1"/>
    </source>
</evidence>
<name>A0A1Y3G6G2_9PROT</name>
<dbReference type="EMBL" id="JOPG01000011">
    <property type="protein sequence ID" value="OUJ06399.1"/>
    <property type="molecule type" value="Genomic_DNA"/>
</dbReference>
<evidence type="ECO:0000256" key="4">
    <source>
        <dbReference type="HAMAP-Rule" id="MF_00528"/>
    </source>
</evidence>
<dbReference type="SUPFAM" id="SSF52972">
    <property type="entry name" value="ITPase-like"/>
    <property type="match status" value="1"/>
</dbReference>
<feature type="active site" description="Proton acceptor" evidence="4">
    <location>
        <position position="86"/>
    </location>
</feature>
<dbReference type="CDD" id="cd00555">
    <property type="entry name" value="Maf"/>
    <property type="match status" value="1"/>
</dbReference>
<comment type="similarity">
    <text evidence="4">Belongs to the Maf family.</text>
</comment>
<dbReference type="InterPro" id="IPR029001">
    <property type="entry name" value="ITPase-like_fam"/>
</dbReference>
<comment type="catalytic activity">
    <reaction evidence="4">
        <text>a 2'-deoxyribonucleoside 5'-triphosphate + H2O = a 2'-deoxyribonucleoside 5'-phosphate + diphosphate + H(+)</text>
        <dbReference type="Rhea" id="RHEA:44644"/>
        <dbReference type="ChEBI" id="CHEBI:15377"/>
        <dbReference type="ChEBI" id="CHEBI:15378"/>
        <dbReference type="ChEBI" id="CHEBI:33019"/>
        <dbReference type="ChEBI" id="CHEBI:61560"/>
        <dbReference type="ChEBI" id="CHEBI:65317"/>
        <dbReference type="EC" id="3.6.1.9"/>
    </reaction>
</comment>
<evidence type="ECO:0000256" key="3">
    <source>
        <dbReference type="ARBA" id="ARBA00023080"/>
    </source>
</evidence>
<evidence type="ECO:0000313" key="6">
    <source>
        <dbReference type="Proteomes" id="UP000242683"/>
    </source>
</evidence>
<evidence type="ECO:0000256" key="1">
    <source>
        <dbReference type="ARBA" id="ARBA00001968"/>
    </source>
</evidence>
<comment type="caution">
    <text evidence="5">The sequence shown here is derived from an EMBL/GenBank/DDBJ whole genome shotgun (WGS) entry which is preliminary data.</text>
</comment>
<proteinExistence type="inferred from homology"/>
<dbReference type="Gene3D" id="3.90.950.10">
    <property type="match status" value="1"/>
</dbReference>
<dbReference type="PANTHER" id="PTHR43213">
    <property type="entry name" value="BIFUNCTIONAL DTTP/UTP PYROPHOSPHATASE/METHYLTRANSFERASE PROTEIN-RELATED"/>
    <property type="match status" value="1"/>
</dbReference>
<dbReference type="PIRSF" id="PIRSF006305">
    <property type="entry name" value="Maf"/>
    <property type="match status" value="1"/>
</dbReference>
<sequence>MKNDAIRLILASGSQTRLKLLKQSGIECACYPASVDEDGLKSHWKAEGRNVREVALKLAEEKACLVASQRCAQMSSEEHCLIIGADQMLECEGAWFDKPLNLDAAGAQLRSLRGRTHVLHSAVVLLDRTEIVWRHLSHATLTMRMFSDRFIEKYLQQEAENCLQCVGAYRVEGPGGQLFEHVGGDYSTILGLPLLPLLGELRKRDVLEF</sequence>
<dbReference type="GO" id="GO:0005737">
    <property type="term" value="C:cytoplasm"/>
    <property type="evidence" value="ECO:0007669"/>
    <property type="project" value="UniProtKB-SubCell"/>
</dbReference>
<dbReference type="AlphaFoldDB" id="A0A1Y3G6G2"/>
<comment type="catalytic activity">
    <reaction evidence="4">
        <text>a ribonucleoside 5'-triphosphate + H2O = a ribonucleoside 5'-phosphate + diphosphate + H(+)</text>
        <dbReference type="Rhea" id="RHEA:23996"/>
        <dbReference type="ChEBI" id="CHEBI:15377"/>
        <dbReference type="ChEBI" id="CHEBI:15378"/>
        <dbReference type="ChEBI" id="CHEBI:33019"/>
        <dbReference type="ChEBI" id="CHEBI:58043"/>
        <dbReference type="ChEBI" id="CHEBI:61557"/>
        <dbReference type="EC" id="3.6.1.9"/>
    </reaction>
</comment>
<organism evidence="5 6">
    <name type="scientific">Acetobacter malorum</name>
    <dbReference type="NCBI Taxonomy" id="178901"/>
    <lineage>
        <taxon>Bacteria</taxon>
        <taxon>Pseudomonadati</taxon>
        <taxon>Pseudomonadota</taxon>
        <taxon>Alphaproteobacteria</taxon>
        <taxon>Acetobacterales</taxon>
        <taxon>Acetobacteraceae</taxon>
        <taxon>Acetobacter</taxon>
    </lineage>
</organism>
<dbReference type="EC" id="3.6.1.9" evidence="4"/>
<gene>
    <name evidence="5" type="ORF">HK23_02325</name>
</gene>
<dbReference type="GO" id="GO:0047429">
    <property type="term" value="F:nucleoside triphosphate diphosphatase activity"/>
    <property type="evidence" value="ECO:0007669"/>
    <property type="project" value="UniProtKB-EC"/>
</dbReference>
<dbReference type="GO" id="GO:0009117">
    <property type="term" value="P:nucleotide metabolic process"/>
    <property type="evidence" value="ECO:0007669"/>
    <property type="project" value="UniProtKB-KW"/>
</dbReference>
<dbReference type="OrthoDB" id="9813962at2"/>
<dbReference type="HAMAP" id="MF_00528">
    <property type="entry name" value="Maf"/>
    <property type="match status" value="1"/>
</dbReference>
<evidence type="ECO:0000256" key="2">
    <source>
        <dbReference type="ARBA" id="ARBA00022801"/>
    </source>
</evidence>
<dbReference type="Pfam" id="PF02545">
    <property type="entry name" value="Maf"/>
    <property type="match status" value="1"/>
</dbReference>
<protein>
    <recommendedName>
        <fullName evidence="4">Nucleoside triphosphate pyrophosphatase</fullName>
        <ecNumber evidence="4">3.6.1.9</ecNumber>
    </recommendedName>
    <alternativeName>
        <fullName evidence="4">Nucleotide pyrophosphatase</fullName>
        <shortName evidence="4">Nucleotide PPase</shortName>
    </alternativeName>
</protein>
<comment type="cofactor">
    <cofactor evidence="1 4">
        <name>a divalent metal cation</name>
        <dbReference type="ChEBI" id="CHEBI:60240"/>
    </cofactor>
</comment>
<dbReference type="PANTHER" id="PTHR43213:SF5">
    <property type="entry name" value="BIFUNCTIONAL DTTP_UTP PYROPHOSPHATASE_METHYLTRANSFERASE PROTEIN-RELATED"/>
    <property type="match status" value="1"/>
</dbReference>